<protein>
    <submittedName>
        <fullName evidence="2">Uncharacterized protein</fullName>
    </submittedName>
</protein>
<feature type="compositionally biased region" description="Basic and acidic residues" evidence="1">
    <location>
        <begin position="65"/>
        <end position="94"/>
    </location>
</feature>
<feature type="region of interest" description="Disordered" evidence="1">
    <location>
        <begin position="179"/>
        <end position="229"/>
    </location>
</feature>
<name>A0AAN6D1V3_9ASCO</name>
<organism evidence="2 3">
    <name type="scientific">Ogataea haglerorum</name>
    <dbReference type="NCBI Taxonomy" id="1937702"/>
    <lineage>
        <taxon>Eukaryota</taxon>
        <taxon>Fungi</taxon>
        <taxon>Dikarya</taxon>
        <taxon>Ascomycota</taxon>
        <taxon>Saccharomycotina</taxon>
        <taxon>Pichiomycetes</taxon>
        <taxon>Pichiales</taxon>
        <taxon>Pichiaceae</taxon>
        <taxon>Ogataea</taxon>
    </lineage>
</organism>
<feature type="region of interest" description="Disordered" evidence="1">
    <location>
        <begin position="39"/>
        <end position="145"/>
    </location>
</feature>
<evidence type="ECO:0000256" key="1">
    <source>
        <dbReference type="SAM" id="MobiDB-lite"/>
    </source>
</evidence>
<comment type="caution">
    <text evidence="2">The sequence shown here is derived from an EMBL/GenBank/DDBJ whole genome shotgun (WGS) entry which is preliminary data.</text>
</comment>
<proteinExistence type="predicted"/>
<reference evidence="2" key="1">
    <citation type="journal article" date="2021" name="G3 (Bethesda)">
        <title>Genomic diversity, chromosomal rearrangements, and interspecies hybridization in the ogataea polymorpha species complex.</title>
        <authorList>
            <person name="Hanson S.J."/>
            <person name="Cinneide E.O."/>
            <person name="Salzberg L.I."/>
            <person name="Wolfe K.H."/>
            <person name="McGowan J."/>
            <person name="Fitzpatrick D.A."/>
            <person name="Matlin K."/>
        </authorList>
    </citation>
    <scope>NUCLEOTIDE SEQUENCE</scope>
    <source>
        <strain evidence="2">83-405-1</strain>
    </source>
</reference>
<gene>
    <name evidence="2" type="ORF">KL933_004973</name>
</gene>
<evidence type="ECO:0000313" key="3">
    <source>
        <dbReference type="Proteomes" id="UP000738402"/>
    </source>
</evidence>
<sequence>MYGGGRKGICSPTQRQSLGPDISAKTALAGTSSVFDFTESPVGFQKSVRPPRKRSLQNAPIPKLRNFETEDYFKEASQEQRPRWRPEKQPERRQLLSPTPKKPKSGGTKLELLGLSEGEHASPKKTLVPDNLSGLFDELPQSPRKSTLSIKTLTNITSEEPDPQIPKIALELPSIPAIEPGNHLVPRPPKSHNTRRNYGITRSYRAEQDSDNESDGLDAEPVSRTLQPSVDLKVSGLNSRYDQEIEFMAEAGRGGFSCGH</sequence>
<dbReference type="AlphaFoldDB" id="A0AAN6D1V3"/>
<evidence type="ECO:0000313" key="2">
    <source>
        <dbReference type="EMBL" id="KAG7724222.1"/>
    </source>
</evidence>
<feature type="compositionally biased region" description="Acidic residues" evidence="1">
    <location>
        <begin position="209"/>
        <end position="218"/>
    </location>
</feature>
<dbReference type="EMBL" id="JAHLUH010000018">
    <property type="protein sequence ID" value="KAG7724222.1"/>
    <property type="molecule type" value="Genomic_DNA"/>
</dbReference>
<feature type="compositionally biased region" description="Low complexity" evidence="1">
    <location>
        <begin position="95"/>
        <end position="110"/>
    </location>
</feature>
<dbReference type="Proteomes" id="UP000738402">
    <property type="component" value="Unassembled WGS sequence"/>
</dbReference>
<accession>A0AAN6D1V3</accession>